<dbReference type="RefSeq" id="WP_230771590.1">
    <property type="nucleotide sequence ID" value="NZ_JAJNCT010000005.1"/>
</dbReference>
<dbReference type="InterPro" id="IPR025319">
    <property type="entry name" value="DUF4224"/>
</dbReference>
<evidence type="ECO:0000313" key="3">
    <source>
        <dbReference type="Proteomes" id="UP001199260"/>
    </source>
</evidence>
<sequence length="68" mass="7598">MAEFLTSQERRELTGFAWRGKQADWLRSKGLPFKTDGSRLIVLRTHVHQWLAGKKFSGGGGVNLGAIK</sequence>
<feature type="domain" description="DUF4224" evidence="1">
    <location>
        <begin position="4"/>
        <end position="47"/>
    </location>
</feature>
<name>A0AAW4XSE4_9BURK</name>
<keyword evidence="3" id="KW-1185">Reference proteome</keyword>
<evidence type="ECO:0000313" key="2">
    <source>
        <dbReference type="EMBL" id="MCD2164336.1"/>
    </source>
</evidence>
<organism evidence="2 3">
    <name type="scientific">Comamonas koreensis</name>
    <dbReference type="NCBI Taxonomy" id="160825"/>
    <lineage>
        <taxon>Bacteria</taxon>
        <taxon>Pseudomonadati</taxon>
        <taxon>Pseudomonadota</taxon>
        <taxon>Betaproteobacteria</taxon>
        <taxon>Burkholderiales</taxon>
        <taxon>Comamonadaceae</taxon>
        <taxon>Comamonas</taxon>
    </lineage>
</organism>
<gene>
    <name evidence="2" type="ORF">LPW39_04220</name>
</gene>
<dbReference type="AlphaFoldDB" id="A0AAW4XSE4"/>
<dbReference type="EMBL" id="JAJNCT010000005">
    <property type="protein sequence ID" value="MCD2164336.1"/>
    <property type="molecule type" value="Genomic_DNA"/>
</dbReference>
<dbReference type="Proteomes" id="UP001199260">
    <property type="component" value="Unassembled WGS sequence"/>
</dbReference>
<accession>A0AAW4XSE4</accession>
<dbReference type="Pfam" id="PF13986">
    <property type="entry name" value="DUF4224"/>
    <property type="match status" value="1"/>
</dbReference>
<evidence type="ECO:0000259" key="1">
    <source>
        <dbReference type="Pfam" id="PF13986"/>
    </source>
</evidence>
<comment type="caution">
    <text evidence="2">The sequence shown here is derived from an EMBL/GenBank/DDBJ whole genome shotgun (WGS) entry which is preliminary data.</text>
</comment>
<protein>
    <submittedName>
        <fullName evidence="2">DUF4224 domain-containing protein</fullName>
    </submittedName>
</protein>
<proteinExistence type="predicted"/>
<reference evidence="2 3" key="1">
    <citation type="submission" date="2021-11" db="EMBL/GenBank/DDBJ databases">
        <title>Genome sequence.</title>
        <authorList>
            <person name="Sun Q."/>
        </authorList>
    </citation>
    <scope>NUCLEOTIDE SEQUENCE [LARGE SCALE GENOMIC DNA]</scope>
    <source>
        <strain evidence="2 3">KCTC 12005</strain>
    </source>
</reference>